<evidence type="ECO:0000313" key="1">
    <source>
        <dbReference type="EMBL" id="EMM82701.1"/>
    </source>
</evidence>
<sequence length="75" mass="8761">MIAGELYQNNHHAHPNSPNFAFRWFELDFTYQVMKILHFFRIIKIQRAVWTEKGKKILRGSEVLVEPTSTSTVAA</sequence>
<organism evidence="1 2">
    <name type="scientific">Leptospira interrogans str. 2006001854</name>
    <dbReference type="NCBI Taxonomy" id="1001590"/>
    <lineage>
        <taxon>Bacteria</taxon>
        <taxon>Pseudomonadati</taxon>
        <taxon>Spirochaetota</taxon>
        <taxon>Spirochaetia</taxon>
        <taxon>Leptospirales</taxon>
        <taxon>Leptospiraceae</taxon>
        <taxon>Leptospira</taxon>
    </lineage>
</organism>
<dbReference type="AlphaFoldDB" id="M6GUZ0"/>
<accession>M6GUZ0</accession>
<proteinExistence type="predicted"/>
<name>M6GUZ0_LEPIR</name>
<reference evidence="1 2" key="1">
    <citation type="submission" date="2013-01" db="EMBL/GenBank/DDBJ databases">
        <authorList>
            <person name="Harkins D.M."/>
            <person name="Durkin A.S."/>
            <person name="Brinkac L.M."/>
            <person name="Haft D.H."/>
            <person name="Selengut J.D."/>
            <person name="Sanka R."/>
            <person name="DePew J."/>
            <person name="Purushe J."/>
            <person name="Hospenthal D.R."/>
            <person name="Murray C.K."/>
            <person name="Pimentel G."/>
            <person name="Wasfy M."/>
            <person name="Parker T."/>
            <person name="Miller R.S."/>
            <person name="Vinetz J.M."/>
            <person name="Sutton G.G."/>
            <person name="Nierman W.C."/>
            <person name="Fouts D.E."/>
        </authorList>
    </citation>
    <scope>NUCLEOTIDE SEQUENCE [LARGE SCALE GENOMIC DNA]</scope>
    <source>
        <strain evidence="1 2">2006001854</strain>
    </source>
</reference>
<gene>
    <name evidence="1" type="ORF">LEP1GSC037_3401</name>
</gene>
<comment type="caution">
    <text evidence="1">The sequence shown here is derived from an EMBL/GenBank/DDBJ whole genome shotgun (WGS) entry which is preliminary data.</text>
</comment>
<dbReference type="EMBL" id="AFLW02000079">
    <property type="protein sequence ID" value="EMM82701.1"/>
    <property type="molecule type" value="Genomic_DNA"/>
</dbReference>
<evidence type="ECO:0000313" key="2">
    <source>
        <dbReference type="Proteomes" id="UP000012128"/>
    </source>
</evidence>
<protein>
    <recommendedName>
        <fullName evidence="3">Stearoyl-CoA 9-desaturase domain protein</fullName>
    </recommendedName>
</protein>
<dbReference type="Proteomes" id="UP000012128">
    <property type="component" value="Unassembled WGS sequence"/>
</dbReference>
<evidence type="ECO:0008006" key="3">
    <source>
        <dbReference type="Google" id="ProtNLM"/>
    </source>
</evidence>